<dbReference type="SUPFAM" id="SSF47384">
    <property type="entry name" value="Homodimeric domain of signal transducing histidine kinase"/>
    <property type="match status" value="1"/>
</dbReference>
<dbReference type="InterPro" id="IPR003660">
    <property type="entry name" value="HAMP_dom"/>
</dbReference>
<evidence type="ECO:0000313" key="14">
    <source>
        <dbReference type="EMBL" id="MBU9725873.1"/>
    </source>
</evidence>
<comment type="caution">
    <text evidence="14">The sequence shown here is derived from an EMBL/GenBank/DDBJ whole genome shotgun (WGS) entry which is preliminary data.</text>
</comment>
<sequence length="405" mass="45448">MEWLNKKGLRQSFFIITALFLCLGIVLAGITFSICLKVQDHISVSPNFEISLDEEGKIISGKETAAKPQTPDHGGGIWNLITLLQFTLPVLWIILSLISAAVVFYNLKLKRPLAVLQAGASRIRRHDLDFQIESCAQDELGQLCESFEIMRKELQKNNQELWRQMEERKRLNAAFSHDLRNPITVLKGSAKILQKEAAQDSPDSRIHAPIIKESISLITEYTARIETYVALMTNAQKLEEIECRPLLCDTTALHTELEHALTVLTSSQKKMIKISNTILTLQVRIDKQFLFDTAENLVNNALRYASATVQVEVSYHQDKIQFCITDDGPGYPDTILQKGPTPFLRENPSGNEHFGMGLYICKLLCEKHQGGSLTLENTNRGAKATAIFRTESLFPPHSANSLSIS</sequence>
<dbReference type="SUPFAM" id="SSF158472">
    <property type="entry name" value="HAMP domain-like"/>
    <property type="match status" value="1"/>
</dbReference>
<keyword evidence="15" id="KW-1185">Reference proteome</keyword>
<evidence type="ECO:0000256" key="9">
    <source>
        <dbReference type="ARBA" id="ARBA00023012"/>
    </source>
</evidence>
<evidence type="ECO:0000256" key="7">
    <source>
        <dbReference type="ARBA" id="ARBA00022777"/>
    </source>
</evidence>
<dbReference type="SMART" id="SM00388">
    <property type="entry name" value="HisKA"/>
    <property type="match status" value="1"/>
</dbReference>
<dbReference type="Proteomes" id="UP001314681">
    <property type="component" value="Unassembled WGS sequence"/>
</dbReference>
<gene>
    <name evidence="14" type="ORF">KTH90_07580</name>
</gene>
<dbReference type="InterPro" id="IPR005467">
    <property type="entry name" value="His_kinase_dom"/>
</dbReference>
<comment type="catalytic activity">
    <reaction evidence="1">
        <text>ATP + protein L-histidine = ADP + protein N-phospho-L-histidine.</text>
        <dbReference type="EC" id="2.7.13.3"/>
    </reaction>
</comment>
<feature type="domain" description="HAMP" evidence="13">
    <location>
        <begin position="107"/>
        <end position="159"/>
    </location>
</feature>
<dbReference type="SUPFAM" id="SSF55874">
    <property type="entry name" value="ATPase domain of HSP90 chaperone/DNA topoisomerase II/histidine kinase"/>
    <property type="match status" value="1"/>
</dbReference>
<dbReference type="CDD" id="cd00082">
    <property type="entry name" value="HisKA"/>
    <property type="match status" value="1"/>
</dbReference>
<evidence type="ECO:0000256" key="5">
    <source>
        <dbReference type="ARBA" id="ARBA00022679"/>
    </source>
</evidence>
<dbReference type="InterPro" id="IPR050398">
    <property type="entry name" value="HssS/ArlS-like"/>
</dbReference>
<dbReference type="SMART" id="SM00304">
    <property type="entry name" value="HAMP"/>
    <property type="match status" value="1"/>
</dbReference>
<evidence type="ECO:0000256" key="6">
    <source>
        <dbReference type="ARBA" id="ARBA00022692"/>
    </source>
</evidence>
<feature type="transmembrane region" description="Helical" evidence="11">
    <location>
        <begin position="12"/>
        <end position="34"/>
    </location>
</feature>
<organism evidence="14 15">
    <name type="scientific">Diplocloster modestus</name>
    <dbReference type="NCBI Taxonomy" id="2850322"/>
    <lineage>
        <taxon>Bacteria</taxon>
        <taxon>Bacillati</taxon>
        <taxon>Bacillota</taxon>
        <taxon>Clostridia</taxon>
        <taxon>Lachnospirales</taxon>
        <taxon>Lachnospiraceae</taxon>
        <taxon>Diplocloster</taxon>
    </lineage>
</organism>
<keyword evidence="10 11" id="KW-0472">Membrane</keyword>
<dbReference type="SMART" id="SM00387">
    <property type="entry name" value="HATPase_c"/>
    <property type="match status" value="1"/>
</dbReference>
<keyword evidence="5" id="KW-0808">Transferase</keyword>
<evidence type="ECO:0000256" key="4">
    <source>
        <dbReference type="ARBA" id="ARBA00022553"/>
    </source>
</evidence>
<feature type="domain" description="Histidine kinase" evidence="12">
    <location>
        <begin position="174"/>
        <end position="392"/>
    </location>
</feature>
<reference evidence="14 15" key="1">
    <citation type="submission" date="2021-06" db="EMBL/GenBank/DDBJ databases">
        <title>Description of novel taxa of the family Lachnospiraceae.</title>
        <authorList>
            <person name="Chaplin A.V."/>
            <person name="Sokolova S.R."/>
            <person name="Pikina A.P."/>
            <person name="Korzhanova M."/>
            <person name="Belova V."/>
            <person name="Korostin D."/>
            <person name="Efimov B.A."/>
        </authorList>
    </citation>
    <scope>NUCLEOTIDE SEQUENCE [LARGE SCALE GENOMIC DNA]</scope>
    <source>
        <strain evidence="14 15">ASD4241</strain>
    </source>
</reference>
<feature type="transmembrane region" description="Helical" evidence="11">
    <location>
        <begin position="86"/>
        <end position="107"/>
    </location>
</feature>
<dbReference type="Gene3D" id="6.10.340.10">
    <property type="match status" value="1"/>
</dbReference>
<evidence type="ECO:0000313" key="15">
    <source>
        <dbReference type="Proteomes" id="UP001314681"/>
    </source>
</evidence>
<dbReference type="GO" id="GO:0016301">
    <property type="term" value="F:kinase activity"/>
    <property type="evidence" value="ECO:0007669"/>
    <property type="project" value="UniProtKB-KW"/>
</dbReference>
<dbReference type="Pfam" id="PF00512">
    <property type="entry name" value="HisKA"/>
    <property type="match status" value="1"/>
</dbReference>
<dbReference type="PROSITE" id="PS50885">
    <property type="entry name" value="HAMP"/>
    <property type="match status" value="1"/>
</dbReference>
<protein>
    <recommendedName>
        <fullName evidence="3">histidine kinase</fullName>
        <ecNumber evidence="3">2.7.13.3</ecNumber>
    </recommendedName>
</protein>
<keyword evidence="8 11" id="KW-1133">Transmembrane helix</keyword>
<evidence type="ECO:0000259" key="13">
    <source>
        <dbReference type="PROSITE" id="PS50885"/>
    </source>
</evidence>
<evidence type="ECO:0000256" key="3">
    <source>
        <dbReference type="ARBA" id="ARBA00012438"/>
    </source>
</evidence>
<comment type="subcellular location">
    <subcellularLocation>
        <location evidence="2">Membrane</location>
        <topology evidence="2">Multi-pass membrane protein</topology>
    </subcellularLocation>
</comment>
<dbReference type="EC" id="2.7.13.3" evidence="3"/>
<dbReference type="InterPro" id="IPR036890">
    <property type="entry name" value="HATPase_C_sf"/>
</dbReference>
<evidence type="ECO:0000256" key="2">
    <source>
        <dbReference type="ARBA" id="ARBA00004141"/>
    </source>
</evidence>
<evidence type="ECO:0000256" key="11">
    <source>
        <dbReference type="SAM" id="Phobius"/>
    </source>
</evidence>
<keyword evidence="9" id="KW-0902">Two-component regulatory system</keyword>
<dbReference type="InterPro" id="IPR003661">
    <property type="entry name" value="HisK_dim/P_dom"/>
</dbReference>
<dbReference type="PANTHER" id="PTHR45528">
    <property type="entry name" value="SENSOR HISTIDINE KINASE CPXA"/>
    <property type="match status" value="1"/>
</dbReference>
<dbReference type="Gene3D" id="1.10.287.130">
    <property type="match status" value="1"/>
</dbReference>
<evidence type="ECO:0000256" key="10">
    <source>
        <dbReference type="ARBA" id="ARBA00023136"/>
    </source>
</evidence>
<evidence type="ECO:0000259" key="12">
    <source>
        <dbReference type="PROSITE" id="PS50109"/>
    </source>
</evidence>
<dbReference type="EMBL" id="JAHQCX010000004">
    <property type="protein sequence ID" value="MBU9725873.1"/>
    <property type="molecule type" value="Genomic_DNA"/>
</dbReference>
<proteinExistence type="predicted"/>
<dbReference type="Gene3D" id="3.30.565.10">
    <property type="entry name" value="Histidine kinase-like ATPase, C-terminal domain"/>
    <property type="match status" value="1"/>
</dbReference>
<dbReference type="Pfam" id="PF00672">
    <property type="entry name" value="HAMP"/>
    <property type="match status" value="1"/>
</dbReference>
<name>A0ABS6K5U7_9FIRM</name>
<dbReference type="InterPro" id="IPR036097">
    <property type="entry name" value="HisK_dim/P_sf"/>
</dbReference>
<dbReference type="RefSeq" id="WP_238726564.1">
    <property type="nucleotide sequence ID" value="NZ_JAHQCX010000004.1"/>
</dbReference>
<dbReference type="PROSITE" id="PS50109">
    <property type="entry name" value="HIS_KIN"/>
    <property type="match status" value="1"/>
</dbReference>
<evidence type="ECO:0000256" key="8">
    <source>
        <dbReference type="ARBA" id="ARBA00022989"/>
    </source>
</evidence>
<evidence type="ECO:0000256" key="1">
    <source>
        <dbReference type="ARBA" id="ARBA00000085"/>
    </source>
</evidence>
<dbReference type="PANTHER" id="PTHR45528:SF8">
    <property type="entry name" value="HISTIDINE KINASE"/>
    <property type="match status" value="1"/>
</dbReference>
<dbReference type="CDD" id="cd06225">
    <property type="entry name" value="HAMP"/>
    <property type="match status" value="1"/>
</dbReference>
<dbReference type="InterPro" id="IPR003594">
    <property type="entry name" value="HATPase_dom"/>
</dbReference>
<dbReference type="Pfam" id="PF02518">
    <property type="entry name" value="HATPase_c"/>
    <property type="match status" value="1"/>
</dbReference>
<keyword evidence="7 14" id="KW-0418">Kinase</keyword>
<keyword evidence="6 11" id="KW-0812">Transmembrane</keyword>
<accession>A0ABS6K5U7</accession>
<keyword evidence="4" id="KW-0597">Phosphoprotein</keyword>